<dbReference type="InterPro" id="IPR002347">
    <property type="entry name" value="SDR_fam"/>
</dbReference>
<dbReference type="PRINTS" id="PR00081">
    <property type="entry name" value="GDHRDH"/>
</dbReference>
<dbReference type="EMBL" id="JAHGAW010000001">
    <property type="protein sequence ID" value="MBT2185755.1"/>
    <property type="molecule type" value="Genomic_DNA"/>
</dbReference>
<comment type="caution">
    <text evidence="1">The sequence shown here is derived from an EMBL/GenBank/DDBJ whole genome shotgun (WGS) entry which is preliminary data.</text>
</comment>
<proteinExistence type="predicted"/>
<dbReference type="Gene3D" id="3.40.50.720">
    <property type="entry name" value="NAD(P)-binding Rossmann-like Domain"/>
    <property type="match status" value="1"/>
</dbReference>
<reference evidence="1" key="1">
    <citation type="submission" date="2021-05" db="EMBL/GenBank/DDBJ databases">
        <title>Genome of Sphingobium sp. strain.</title>
        <authorList>
            <person name="Fan R."/>
        </authorList>
    </citation>
    <scope>NUCLEOTIDE SEQUENCE</scope>
    <source>
        <strain evidence="1">H33</strain>
    </source>
</reference>
<dbReference type="Proteomes" id="UP001138757">
    <property type="component" value="Unassembled WGS sequence"/>
</dbReference>
<sequence length="221" mass="23098">MANILITGANRGIGLELARQYAADGHEVIRAMRGVDKADPLFGTTIALDVTDEESIAKAVAGLDGEAIDLLINNAGIAGPTRQSATDMDFAGFQQVIDANVFGPLRVTQALLPNLRKARDAKVAVMSSRMGSLTLAQGGSVAYRTSKAAVNMAFKLLAGELKGDGIAVAMLHPGWVRTDMGGQGADIDVRTSAAGLRKVLDGLSVANTGSFWAYDGEVLPW</sequence>
<dbReference type="InterPro" id="IPR036291">
    <property type="entry name" value="NAD(P)-bd_dom_sf"/>
</dbReference>
<organism evidence="1 2">
    <name type="scientific">Sphingobium nicotianae</name>
    <dbReference type="NCBI Taxonomy" id="2782607"/>
    <lineage>
        <taxon>Bacteria</taxon>
        <taxon>Pseudomonadati</taxon>
        <taxon>Pseudomonadota</taxon>
        <taxon>Alphaproteobacteria</taxon>
        <taxon>Sphingomonadales</taxon>
        <taxon>Sphingomonadaceae</taxon>
        <taxon>Sphingobium</taxon>
    </lineage>
</organism>
<keyword evidence="2" id="KW-1185">Reference proteome</keyword>
<evidence type="ECO:0000313" key="2">
    <source>
        <dbReference type="Proteomes" id="UP001138757"/>
    </source>
</evidence>
<dbReference type="GO" id="GO:0016616">
    <property type="term" value="F:oxidoreductase activity, acting on the CH-OH group of donors, NAD or NADP as acceptor"/>
    <property type="evidence" value="ECO:0007669"/>
    <property type="project" value="TreeGrafter"/>
</dbReference>
<dbReference type="InterPro" id="IPR052184">
    <property type="entry name" value="SDR_enzymes"/>
</dbReference>
<dbReference type="PANTHER" id="PTHR45458:SF1">
    <property type="entry name" value="SHORT CHAIN DEHYDROGENASE"/>
    <property type="match status" value="1"/>
</dbReference>
<name>A0A9X1AJ57_9SPHN</name>
<evidence type="ECO:0000313" key="1">
    <source>
        <dbReference type="EMBL" id="MBT2185755.1"/>
    </source>
</evidence>
<dbReference type="RefSeq" id="WP_214621481.1">
    <property type="nucleotide sequence ID" value="NZ_JAHGAW010000001.1"/>
</dbReference>
<dbReference type="CDD" id="cd05325">
    <property type="entry name" value="carb_red_sniffer_like_SDR_c"/>
    <property type="match status" value="1"/>
</dbReference>
<dbReference type="SUPFAM" id="SSF51735">
    <property type="entry name" value="NAD(P)-binding Rossmann-fold domains"/>
    <property type="match status" value="1"/>
</dbReference>
<dbReference type="PANTHER" id="PTHR45458">
    <property type="entry name" value="SHORT-CHAIN DEHYDROGENASE/REDUCTASE SDR"/>
    <property type="match status" value="1"/>
</dbReference>
<protein>
    <submittedName>
        <fullName evidence="1">SDR family oxidoreductase</fullName>
    </submittedName>
</protein>
<dbReference type="Pfam" id="PF00106">
    <property type="entry name" value="adh_short"/>
    <property type="match status" value="1"/>
</dbReference>
<accession>A0A9X1AJ57</accession>
<dbReference type="AlphaFoldDB" id="A0A9X1AJ57"/>
<gene>
    <name evidence="1" type="ORF">KK488_02215</name>
</gene>